<protein>
    <recommendedName>
        <fullName evidence="4">Secreted protein</fullName>
    </recommendedName>
</protein>
<dbReference type="EMBL" id="QXFT01003723">
    <property type="protein sequence ID" value="KAE9283177.1"/>
    <property type="molecule type" value="Genomic_DNA"/>
</dbReference>
<comment type="caution">
    <text evidence="2">The sequence shown here is derived from an EMBL/GenBank/DDBJ whole genome shotgun (WGS) entry which is preliminary data.</text>
</comment>
<accession>A0A6A4C4K3</accession>
<organism evidence="2 3">
    <name type="scientific">Phytophthora rubi</name>
    <dbReference type="NCBI Taxonomy" id="129364"/>
    <lineage>
        <taxon>Eukaryota</taxon>
        <taxon>Sar</taxon>
        <taxon>Stramenopiles</taxon>
        <taxon>Oomycota</taxon>
        <taxon>Peronosporomycetes</taxon>
        <taxon>Peronosporales</taxon>
        <taxon>Peronosporaceae</taxon>
        <taxon>Phytophthora</taxon>
    </lineage>
</organism>
<evidence type="ECO:0000313" key="2">
    <source>
        <dbReference type="EMBL" id="KAE9283177.1"/>
    </source>
</evidence>
<name>A0A6A4C4K3_9STRA</name>
<proteinExistence type="predicted"/>
<feature type="signal peptide" evidence="1">
    <location>
        <begin position="1"/>
        <end position="16"/>
    </location>
</feature>
<dbReference type="AlphaFoldDB" id="A0A6A4C4K3"/>
<keyword evidence="1" id="KW-0732">Signal</keyword>
<evidence type="ECO:0000256" key="1">
    <source>
        <dbReference type="SAM" id="SignalP"/>
    </source>
</evidence>
<reference evidence="2 3" key="1">
    <citation type="submission" date="2018-08" db="EMBL/GenBank/DDBJ databases">
        <title>Genomic investigation of the strawberry pathogen Phytophthora fragariae indicates pathogenicity is determined by transcriptional variation in three key races.</title>
        <authorList>
            <person name="Adams T.M."/>
            <person name="Armitage A.D."/>
            <person name="Sobczyk M.K."/>
            <person name="Bates H.J."/>
            <person name="Dunwell J.M."/>
            <person name="Nellist C.F."/>
            <person name="Harrison R.J."/>
        </authorList>
    </citation>
    <scope>NUCLEOTIDE SEQUENCE [LARGE SCALE GENOMIC DNA]</scope>
    <source>
        <strain evidence="2 3">SCRP333</strain>
    </source>
</reference>
<gene>
    <name evidence="2" type="ORF">PR003_g27197</name>
</gene>
<sequence>MTCFLLLHALMKQTLKQQSSEKKQNTAASNAKLCCFENENNCWMKVFHLVRSSSCCRYARNSSKYASSCSRLSCPFALSGSGIFSSSSSSSFPVSSCSSSVCQSGGIGSAIRRMCMMAAQVT</sequence>
<feature type="chain" id="PRO_5025663292" description="Secreted protein" evidence="1">
    <location>
        <begin position="17"/>
        <end position="122"/>
    </location>
</feature>
<keyword evidence="3" id="KW-1185">Reference proteome</keyword>
<evidence type="ECO:0008006" key="4">
    <source>
        <dbReference type="Google" id="ProtNLM"/>
    </source>
</evidence>
<dbReference type="Proteomes" id="UP000434957">
    <property type="component" value="Unassembled WGS sequence"/>
</dbReference>
<evidence type="ECO:0000313" key="3">
    <source>
        <dbReference type="Proteomes" id="UP000434957"/>
    </source>
</evidence>